<dbReference type="Gene3D" id="3.40.33.10">
    <property type="entry name" value="CAP"/>
    <property type="match status" value="1"/>
</dbReference>
<dbReference type="PANTHER" id="PTHR10334">
    <property type="entry name" value="CYSTEINE-RICH SECRETORY PROTEIN-RELATED"/>
    <property type="match status" value="1"/>
</dbReference>
<dbReference type="CDD" id="cd05382">
    <property type="entry name" value="CAP_GAPR1-like"/>
    <property type="match status" value="1"/>
</dbReference>
<feature type="domain" description="SCP" evidence="2">
    <location>
        <begin position="29"/>
        <end position="183"/>
    </location>
</feature>
<accession>A0A914UNH8</accession>
<keyword evidence="1" id="KW-0732">Signal</keyword>
<dbReference type="WBParaSite" id="PSAMB.scaffold1127size35610.g11149.t1">
    <property type="protein sequence ID" value="PSAMB.scaffold1127size35610.g11149.t1"/>
    <property type="gene ID" value="PSAMB.scaffold1127size35610.g11149"/>
</dbReference>
<evidence type="ECO:0000256" key="1">
    <source>
        <dbReference type="SAM" id="SignalP"/>
    </source>
</evidence>
<dbReference type="InterPro" id="IPR001283">
    <property type="entry name" value="CRISP-related"/>
</dbReference>
<sequence length="207" mass="23741">MSSSPHFLAIAVLLLLTPACSLSDFSDELFIQLLTRQHNIVRSGMHNVAPLTLNSTISTRAQRWSDELNRLPRSGMCIFHSGQGGENIYYHWSTQTVSEQWLAEKAVVAFYEEIKQYNYNLPGFKISTAHFTQMVWMATTQMGVGISRRRVKINHSGCGLKQRYDANLYFVVVQYEPHGNIIFQDNFKKNVTKPLRSVDEFLKKFTS</sequence>
<evidence type="ECO:0000313" key="3">
    <source>
        <dbReference type="Proteomes" id="UP000887566"/>
    </source>
</evidence>
<dbReference type="InterPro" id="IPR035940">
    <property type="entry name" value="CAP_sf"/>
</dbReference>
<feature type="chain" id="PRO_5037724932" evidence="1">
    <location>
        <begin position="24"/>
        <end position="207"/>
    </location>
</feature>
<keyword evidence="3" id="KW-1185">Reference proteome</keyword>
<dbReference type="SMART" id="SM00198">
    <property type="entry name" value="SCP"/>
    <property type="match status" value="1"/>
</dbReference>
<protein>
    <submittedName>
        <fullName evidence="4">SCP domain-containing protein</fullName>
    </submittedName>
</protein>
<name>A0A914UNH8_9BILA</name>
<dbReference type="PRINTS" id="PR00838">
    <property type="entry name" value="V5ALLERGEN"/>
</dbReference>
<evidence type="ECO:0000313" key="4">
    <source>
        <dbReference type="WBParaSite" id="PSAMB.scaffold1127size35610.g11149.t1"/>
    </source>
</evidence>
<organism evidence="3 4">
    <name type="scientific">Plectus sambesii</name>
    <dbReference type="NCBI Taxonomy" id="2011161"/>
    <lineage>
        <taxon>Eukaryota</taxon>
        <taxon>Metazoa</taxon>
        <taxon>Ecdysozoa</taxon>
        <taxon>Nematoda</taxon>
        <taxon>Chromadorea</taxon>
        <taxon>Plectida</taxon>
        <taxon>Plectina</taxon>
        <taxon>Plectoidea</taxon>
        <taxon>Plectidae</taxon>
        <taxon>Plectus</taxon>
    </lineage>
</organism>
<proteinExistence type="predicted"/>
<dbReference type="InterPro" id="IPR034113">
    <property type="entry name" value="SCP_GAPR1-like"/>
</dbReference>
<dbReference type="InterPro" id="IPR014044">
    <property type="entry name" value="CAP_dom"/>
</dbReference>
<dbReference type="Pfam" id="PF00188">
    <property type="entry name" value="CAP"/>
    <property type="match status" value="1"/>
</dbReference>
<dbReference type="AlphaFoldDB" id="A0A914UNH8"/>
<dbReference type="Proteomes" id="UP000887566">
    <property type="component" value="Unplaced"/>
</dbReference>
<reference evidence="4" key="1">
    <citation type="submission" date="2022-11" db="UniProtKB">
        <authorList>
            <consortium name="WormBaseParasite"/>
        </authorList>
    </citation>
    <scope>IDENTIFICATION</scope>
</reference>
<evidence type="ECO:0000259" key="2">
    <source>
        <dbReference type="SMART" id="SM00198"/>
    </source>
</evidence>
<feature type="signal peptide" evidence="1">
    <location>
        <begin position="1"/>
        <end position="23"/>
    </location>
</feature>
<dbReference type="InterPro" id="IPR002413">
    <property type="entry name" value="V5_allergen-like"/>
</dbReference>
<dbReference type="SUPFAM" id="SSF55797">
    <property type="entry name" value="PR-1-like"/>
    <property type="match status" value="1"/>
</dbReference>
<dbReference type="PRINTS" id="PR00837">
    <property type="entry name" value="V5TPXLIKE"/>
</dbReference>